<sequence length="1950" mass="211917">MSSQIIFGYYLSLALVWCYNAMDILLPLIPTPVWDVAHSFYVYWFCTQPMDALVLFVCLAITGFIIMELALRRLVKFTKAFFHVAKAIAVDVCFLTKVLALFVLQLSKLYAVMALEIFNQYSFAVVQFVKEHATAIRQRSAKGWFSAVLCLCRFALVCLWAHWFMQMKAAEEVDFDVENFGLAFCISTFPGLLCLLAHDVPSSVFVWWNSFSDFCTPLSSRTYKFELQPQELNADEETDQGTDSDKATGTNQSEDAQDEDVFFDALTEINPSYTDAGTQTSTQPQLVISAVRTNVELFPPIMGFSDEVDHIALLELLRRRFDEKAESDNSPQPETAKEPEKTEELDVSDQEKKPTRRKHRWSNPFGRRKRMREAYTWYNPDPPQVAEPEIPPTDPSTGEDSKVSPPPATDEPSEQRPDPESLTGEGQSIMEAVAMAMVLQMSEREWRHKVLQATLQAAIQTPLPAIKEKEVLALHIPSPPAEELEKLPITEPFNGQGSHIQSPAAIKQPELLDPCVPSPPAEEPEQLPVTESLNGEGLDTQSPPAAIKESELPLAGSPDDEEQLTMNNLSPVPAQTTIEEVEASESSPVSVIFEPVLEASNDAPFAPPNEEAQALPSGETAAQDVASSDAPIDEAVDFVLEEGFSIDDHEWVYPEEGYVSPSAFLPDDTVTEQPPDDDLDLGKIASDIASSSESPQQSTPVPENNNVSSGAPIASIDAIPEPDSDENVDIGPDPWNTPVRESRLFDKLYGHRLRNPSTSQNTETPPPKPEPTKAAANPFEAKNTGTSSAANPFFTETVEPPPSNPLSNKGRKRKSKKSYAAQDTEPPLKKSSPSPITETKVAKSSASRVKKPRSKKLFAAEPTETPLPPVLSPEITSSVNPYEVPLPPSPEVTSSVTPSSVALPPSPEITSSMDSFEVNGTATSSALESLFANTTNLSTSGPLQSQRQKTKGKGKGRGSVSPLKPVAGKVIKRRAPVPFVIAPILLKPLITKSTGTSSPYSSGSQTREDSAINNGSFLGAFGPAQSAALVYTVPVTERMEIDNSTFKAPATPSHLSHSDRNGDSPMCDPALQPEQSGLREPAVDASLQGQPDQFFALVAIEEDDGDIEMTPDNFDGQGEFEVPNSDLLDRILREDDEADGGELEPCEVTMPGANSQTHPGDVEMSPPATYEPSRFADVDMSEPEDVEVHQHHGAEMSATAAMEFGLSKLTLDTDMSRPAGFGVPQPETNDVEMSQPVEDRRTDDFVRTMPIHAPVQQDVAMEGSHTDGSMSVPTSGPMDDMTNMGAPLTNMGDSLANAAASPTGMTPPEADMGNSSFGQAKPLEASDEDDCFPSVINDAVNSEETGCVPSSHRQLPIQQQLPVQSRMAGQEQLQADQQHQEELQQQQNLQQQEDDQQQLQHEDQQPAVVGELKCLQSQQEKDDAELAIMTALVDEGLEEYWREEAEKEAKAKEEEGKMKHMPLLDQWITKAESSSAPLVDRWTAGTSYGVDFNVGAKVDADDDSDEDSVEDSVEDSDDDDDIPIRPSTQPSTQPAAPSASTIPATPSAPANPPPFADPPMPASSTPPRVEATSPPPVPVSSDQKETSKITQAGSIAQSANPAAEKPKPVFQFGSSRPTYQEYGDHHKEVLNTETEIAARPKARAVSRRTTGQIVQAPQPTSEPPTATTASRSRRTRRPFLSTNDIRHNEMGEPSTESEIRARRKLRPVGVGKRTSTASLTTTQETTAAGRGSLPPGVGQKMDGKEEAGEPDESEWDSDMDSLFGIDRDEANEDESPVRAPEPKSAAQRPEEAHQRANSRGQRQPQRPLELVLPPGAVEASRQAELQRRAQEASHQQDSAMDDMDMSTSTPVSSAPAIPSRRQSVMAGTPNSRGSSSRRGSMHRGLFRESPRPTRTTQGSSVAGEEVAGRQTTPCRGSQQSNLLDLETAARLMASQKAERQSVGLFGADDE</sequence>
<name>A0ACC0UYF6_9HYPO</name>
<dbReference type="Proteomes" id="UP001163324">
    <property type="component" value="Chromosome 5"/>
</dbReference>
<protein>
    <submittedName>
        <fullName evidence="1">Uncharacterized protein</fullName>
    </submittedName>
</protein>
<comment type="caution">
    <text evidence="1">The sequence shown here is derived from an EMBL/GenBank/DDBJ whole genome shotgun (WGS) entry which is preliminary data.</text>
</comment>
<proteinExistence type="predicted"/>
<keyword evidence="2" id="KW-1185">Reference proteome</keyword>
<evidence type="ECO:0000313" key="1">
    <source>
        <dbReference type="EMBL" id="KAI9899174.1"/>
    </source>
</evidence>
<dbReference type="EMBL" id="CM047944">
    <property type="protein sequence ID" value="KAI9899174.1"/>
    <property type="molecule type" value="Genomic_DNA"/>
</dbReference>
<accession>A0ACC0UYF6</accession>
<reference evidence="1" key="1">
    <citation type="submission" date="2022-10" db="EMBL/GenBank/DDBJ databases">
        <title>Complete Genome of Trichothecium roseum strain YXFP-22015, a Plant Pathogen Isolated from Citrus.</title>
        <authorList>
            <person name="Wang Y."/>
            <person name="Zhu L."/>
        </authorList>
    </citation>
    <scope>NUCLEOTIDE SEQUENCE</scope>
    <source>
        <strain evidence="1">YXFP-22015</strain>
    </source>
</reference>
<gene>
    <name evidence="1" type="ORF">N3K66_005635</name>
</gene>
<organism evidence="1 2">
    <name type="scientific">Trichothecium roseum</name>
    <dbReference type="NCBI Taxonomy" id="47278"/>
    <lineage>
        <taxon>Eukaryota</taxon>
        <taxon>Fungi</taxon>
        <taxon>Dikarya</taxon>
        <taxon>Ascomycota</taxon>
        <taxon>Pezizomycotina</taxon>
        <taxon>Sordariomycetes</taxon>
        <taxon>Hypocreomycetidae</taxon>
        <taxon>Hypocreales</taxon>
        <taxon>Hypocreales incertae sedis</taxon>
        <taxon>Trichothecium</taxon>
    </lineage>
</organism>
<evidence type="ECO:0000313" key="2">
    <source>
        <dbReference type="Proteomes" id="UP001163324"/>
    </source>
</evidence>